<feature type="domain" description="EGF-like" evidence="22">
    <location>
        <begin position="603"/>
        <end position="640"/>
    </location>
</feature>
<feature type="disulfide bond" evidence="16">
    <location>
        <begin position="706"/>
        <end position="715"/>
    </location>
</feature>
<feature type="domain" description="EGF-like" evidence="22">
    <location>
        <begin position="680"/>
        <end position="716"/>
    </location>
</feature>
<evidence type="ECO:0000256" key="9">
    <source>
        <dbReference type="ARBA" id="ARBA00022837"/>
    </source>
</evidence>
<reference evidence="24" key="2">
    <citation type="submission" date="2024-01" db="EMBL/GenBank/DDBJ databases">
        <authorList>
            <person name="He J."/>
            <person name="Wang M."/>
            <person name="Zheng J."/>
            <person name="Liu Z."/>
        </authorList>
    </citation>
    <scope>NUCLEOTIDE SEQUENCE</scope>
    <source>
        <strain evidence="24">ZL_2023a</strain>
        <tissue evidence="24">Muscle</tissue>
    </source>
</reference>
<dbReference type="GO" id="GO:0005112">
    <property type="term" value="F:Notch binding"/>
    <property type="evidence" value="ECO:0007669"/>
    <property type="project" value="InterPro"/>
</dbReference>
<feature type="disulfide bond" evidence="16">
    <location>
        <begin position="453"/>
        <end position="462"/>
    </location>
</feature>
<feature type="signal peptide" evidence="21">
    <location>
        <begin position="1"/>
        <end position="32"/>
    </location>
</feature>
<comment type="caution">
    <text evidence="24">The sequence shown here is derived from an EMBL/GenBank/DDBJ whole genome shotgun (WGS) entry which is preliminary data.</text>
</comment>
<dbReference type="FunFam" id="2.10.25.10:FF:000146">
    <property type="entry name" value="Putative neurogenic locus notch"/>
    <property type="match status" value="1"/>
</dbReference>
<feature type="disulfide bond" evidence="16">
    <location>
        <begin position="783"/>
        <end position="792"/>
    </location>
</feature>
<keyword evidence="13 18" id="KW-0472">Membrane</keyword>
<dbReference type="FunFam" id="2.10.25.10:FF:000117">
    <property type="entry name" value="Delta-like protein"/>
    <property type="match status" value="1"/>
</dbReference>
<dbReference type="InterPro" id="IPR001881">
    <property type="entry name" value="EGF-like_Ca-bd_dom"/>
</dbReference>
<evidence type="ECO:0000256" key="14">
    <source>
        <dbReference type="ARBA" id="ARBA00023157"/>
    </source>
</evidence>
<keyword evidence="3" id="KW-1003">Cell membrane</keyword>
<name>A0AAW0XEB0_CHEQU</name>
<feature type="region of interest" description="Disordered" evidence="19">
    <location>
        <begin position="1138"/>
        <end position="1164"/>
    </location>
</feature>
<dbReference type="GO" id="GO:0048468">
    <property type="term" value="P:cell development"/>
    <property type="evidence" value="ECO:0007669"/>
    <property type="project" value="UniProtKB-ARBA"/>
</dbReference>
<dbReference type="FunFam" id="2.10.25.10:FF:000472">
    <property type="entry name" value="Uncharacterized protein, isoform A"/>
    <property type="match status" value="1"/>
</dbReference>
<dbReference type="PROSITE" id="PS00022">
    <property type="entry name" value="EGF_1"/>
    <property type="match status" value="15"/>
</dbReference>
<dbReference type="FunFam" id="2.10.25.140:FF:000001">
    <property type="entry name" value="Delta-like protein"/>
    <property type="match status" value="1"/>
</dbReference>
<keyword evidence="14 16" id="KW-1015">Disulfide bond</keyword>
<feature type="domain" description="EGF-like" evidence="22">
    <location>
        <begin position="795"/>
        <end position="831"/>
    </location>
</feature>
<dbReference type="FunFam" id="2.10.25.10:FF:000148">
    <property type="entry name" value="Delta-like protein"/>
    <property type="match status" value="1"/>
</dbReference>
<keyword evidence="25" id="KW-1185">Reference proteome</keyword>
<dbReference type="FunFam" id="2.10.25.10:FF:000391">
    <property type="entry name" value="Weary, isoform C"/>
    <property type="match status" value="1"/>
</dbReference>
<feature type="disulfide bond" evidence="16">
    <location>
        <begin position="528"/>
        <end position="537"/>
    </location>
</feature>
<keyword evidence="8" id="KW-0221">Differentiation</keyword>
<evidence type="ECO:0000256" key="12">
    <source>
        <dbReference type="ARBA" id="ARBA00022989"/>
    </source>
</evidence>
<dbReference type="PROSITE" id="PS01187">
    <property type="entry name" value="EGF_CA"/>
    <property type="match status" value="4"/>
</dbReference>
<dbReference type="GO" id="GO:0030718">
    <property type="term" value="P:germ-line stem cell population maintenance"/>
    <property type="evidence" value="ECO:0007669"/>
    <property type="project" value="UniProtKB-ARBA"/>
</dbReference>
<dbReference type="PROSITE" id="PS50026">
    <property type="entry name" value="EGF_3"/>
    <property type="match status" value="15"/>
</dbReference>
<feature type="domain" description="EGF-like" evidence="22">
    <location>
        <begin position="427"/>
        <end position="463"/>
    </location>
</feature>
<dbReference type="InterPro" id="IPR001007">
    <property type="entry name" value="VWF_dom"/>
</dbReference>
<dbReference type="EMBL" id="JARKIK010000027">
    <property type="protein sequence ID" value="KAK8742781.1"/>
    <property type="molecule type" value="Genomic_DNA"/>
</dbReference>
<feature type="disulfide bond" evidence="16">
    <location>
        <begin position="744"/>
        <end position="753"/>
    </location>
</feature>
<feature type="domain" description="DSL" evidence="23">
    <location>
        <begin position="200"/>
        <end position="244"/>
    </location>
</feature>
<feature type="domain" description="EGF-like" evidence="22">
    <location>
        <begin position="245"/>
        <end position="278"/>
    </location>
</feature>
<proteinExistence type="predicted"/>
<dbReference type="SUPFAM" id="SSF57184">
    <property type="entry name" value="Growth factor receptor domain"/>
    <property type="match status" value="3"/>
</dbReference>
<dbReference type="GO" id="GO:0030855">
    <property type="term" value="P:epithelial cell differentiation"/>
    <property type="evidence" value="ECO:0007669"/>
    <property type="project" value="UniProtKB-ARBA"/>
</dbReference>
<feature type="domain" description="EGF-like" evidence="22">
    <location>
        <begin position="351"/>
        <end position="387"/>
    </location>
</feature>
<dbReference type="PROSITE" id="PS51051">
    <property type="entry name" value="DSL"/>
    <property type="match status" value="1"/>
</dbReference>
<evidence type="ECO:0000256" key="19">
    <source>
        <dbReference type="SAM" id="MobiDB-lite"/>
    </source>
</evidence>
<organism evidence="24 25">
    <name type="scientific">Cherax quadricarinatus</name>
    <name type="common">Australian red claw crayfish</name>
    <dbReference type="NCBI Taxonomy" id="27406"/>
    <lineage>
        <taxon>Eukaryota</taxon>
        <taxon>Metazoa</taxon>
        <taxon>Ecdysozoa</taxon>
        <taxon>Arthropoda</taxon>
        <taxon>Crustacea</taxon>
        <taxon>Multicrustacea</taxon>
        <taxon>Malacostraca</taxon>
        <taxon>Eumalacostraca</taxon>
        <taxon>Eucarida</taxon>
        <taxon>Decapoda</taxon>
        <taxon>Pleocyemata</taxon>
        <taxon>Astacidea</taxon>
        <taxon>Parastacoidea</taxon>
        <taxon>Parastacidae</taxon>
        <taxon>Cherax</taxon>
    </lineage>
</organism>
<feature type="disulfide bond" evidence="16">
    <location>
        <begin position="630"/>
        <end position="639"/>
    </location>
</feature>
<dbReference type="GO" id="GO:0046331">
    <property type="term" value="P:lateral inhibition"/>
    <property type="evidence" value="ECO:0007669"/>
    <property type="project" value="UniProtKB-ARBA"/>
</dbReference>
<dbReference type="SMART" id="SM00051">
    <property type="entry name" value="DSL"/>
    <property type="match status" value="1"/>
</dbReference>
<feature type="disulfide bond" evidence="16">
    <location>
        <begin position="490"/>
        <end position="499"/>
    </location>
</feature>
<dbReference type="Pfam" id="PF23575">
    <property type="entry name" value="JAG1"/>
    <property type="match status" value="1"/>
</dbReference>
<evidence type="ECO:0000256" key="10">
    <source>
        <dbReference type="ARBA" id="ARBA00022843"/>
    </source>
</evidence>
<feature type="domain" description="EGF-like" evidence="22">
    <location>
        <begin position="757"/>
        <end position="793"/>
    </location>
</feature>
<keyword evidence="15" id="KW-0325">Glycoprotein</keyword>
<dbReference type="InterPro" id="IPR051022">
    <property type="entry name" value="Notch_Cell-Fate_Det"/>
</dbReference>
<dbReference type="SMART" id="SM00215">
    <property type="entry name" value="VWC_out"/>
    <property type="match status" value="1"/>
</dbReference>
<feature type="domain" description="EGF-like" evidence="22">
    <location>
        <begin position="540"/>
        <end position="576"/>
    </location>
</feature>
<dbReference type="InterPro" id="IPR011651">
    <property type="entry name" value="Notch_ligand_N"/>
</dbReference>
<feature type="disulfide bond" evidence="17">
    <location>
        <begin position="202"/>
        <end position="211"/>
    </location>
</feature>
<dbReference type="FunFam" id="2.10.25.10:FF:000431">
    <property type="entry name" value="Delta-like protein"/>
    <property type="match status" value="1"/>
</dbReference>
<dbReference type="GO" id="GO:0042063">
    <property type="term" value="P:gliogenesis"/>
    <property type="evidence" value="ECO:0007669"/>
    <property type="project" value="UniProtKB-ARBA"/>
</dbReference>
<feature type="disulfide bond" evidence="16">
    <location>
        <begin position="668"/>
        <end position="677"/>
    </location>
</feature>
<evidence type="ECO:0000256" key="6">
    <source>
        <dbReference type="ARBA" id="ARBA00022729"/>
    </source>
</evidence>
<feature type="region of interest" description="Disordered" evidence="19">
    <location>
        <begin position="1176"/>
        <end position="1202"/>
    </location>
</feature>
<dbReference type="SMART" id="SM00181">
    <property type="entry name" value="EGF"/>
    <property type="match status" value="16"/>
</dbReference>
<dbReference type="SMART" id="SM00179">
    <property type="entry name" value="EGF_CA"/>
    <property type="match status" value="14"/>
</dbReference>
<protein>
    <recommendedName>
        <fullName evidence="18">Delta-like protein</fullName>
    </recommendedName>
</protein>
<evidence type="ECO:0000256" key="16">
    <source>
        <dbReference type="PROSITE-ProRule" id="PRU00076"/>
    </source>
</evidence>
<dbReference type="FunFam" id="2.10.25.10:FF:000122">
    <property type="entry name" value="Protein crumbs homolog 2"/>
    <property type="match status" value="1"/>
</dbReference>
<dbReference type="GO" id="GO:0016330">
    <property type="term" value="P:second mitotic wave involved in compound eye morphogenesis"/>
    <property type="evidence" value="ECO:0007669"/>
    <property type="project" value="UniProtKB-ARBA"/>
</dbReference>
<dbReference type="FunFam" id="2.10.25.10:FF:000123">
    <property type="entry name" value="Crumbs homolog 1 (Drosophila)"/>
    <property type="match status" value="1"/>
</dbReference>
<comment type="caution">
    <text evidence="16">Lacks conserved residue(s) required for the propagation of feature annotation.</text>
</comment>
<feature type="disulfide bond" evidence="16">
    <location>
        <begin position="469"/>
        <end position="479"/>
    </location>
</feature>
<evidence type="ECO:0000256" key="17">
    <source>
        <dbReference type="PROSITE-ProRule" id="PRU00377"/>
    </source>
</evidence>
<dbReference type="FunFam" id="2.10.25.10:FF:000066">
    <property type="entry name" value="FAT atypical cadherin 4"/>
    <property type="match status" value="1"/>
</dbReference>
<feature type="disulfide bond" evidence="16">
    <location>
        <begin position="859"/>
        <end position="868"/>
    </location>
</feature>
<feature type="chain" id="PRO_5044717429" description="Delta-like protein" evidence="21">
    <location>
        <begin position="33"/>
        <end position="1290"/>
    </location>
</feature>
<evidence type="ECO:0000256" key="21">
    <source>
        <dbReference type="SAM" id="SignalP"/>
    </source>
</evidence>
<evidence type="ECO:0000256" key="15">
    <source>
        <dbReference type="ARBA" id="ARBA00023180"/>
    </source>
</evidence>
<evidence type="ECO:0000313" key="24">
    <source>
        <dbReference type="EMBL" id="KAK8742781.1"/>
    </source>
</evidence>
<feature type="disulfide bond" evidence="16">
    <location>
        <begin position="377"/>
        <end position="386"/>
    </location>
</feature>
<evidence type="ECO:0000256" key="18">
    <source>
        <dbReference type="RuleBase" id="RU280815"/>
    </source>
</evidence>
<evidence type="ECO:0000259" key="22">
    <source>
        <dbReference type="PROSITE" id="PS50026"/>
    </source>
</evidence>
<evidence type="ECO:0000256" key="7">
    <source>
        <dbReference type="ARBA" id="ARBA00022737"/>
    </source>
</evidence>
<dbReference type="Pfam" id="PF12661">
    <property type="entry name" value="hEGF"/>
    <property type="match status" value="2"/>
</dbReference>
<feature type="disulfide bond" evidence="16">
    <location>
        <begin position="339"/>
        <end position="348"/>
    </location>
</feature>
<feature type="domain" description="EGF-like" evidence="22">
    <location>
        <begin position="465"/>
        <end position="500"/>
    </location>
</feature>
<dbReference type="GO" id="GO:0043208">
    <property type="term" value="F:glycosphingolipid binding"/>
    <property type="evidence" value="ECO:0007669"/>
    <property type="project" value="UniProtKB-ARBA"/>
</dbReference>
<feature type="domain" description="EGF-like" evidence="22">
    <location>
        <begin position="718"/>
        <end position="754"/>
    </location>
</feature>
<dbReference type="Gene3D" id="2.10.25.140">
    <property type="match status" value="1"/>
</dbReference>
<feature type="domain" description="EGF-like" evidence="22">
    <location>
        <begin position="389"/>
        <end position="425"/>
    </location>
</feature>
<reference evidence="24 25" key="1">
    <citation type="journal article" date="2024" name="BMC Genomics">
        <title>Genome assembly of redclaw crayfish (Cherax quadricarinatus) provides insights into its immune adaptation and hypoxia tolerance.</title>
        <authorList>
            <person name="Liu Z."/>
            <person name="Zheng J."/>
            <person name="Li H."/>
            <person name="Fang K."/>
            <person name="Wang S."/>
            <person name="He J."/>
            <person name="Zhou D."/>
            <person name="Weng S."/>
            <person name="Chi M."/>
            <person name="Gu Z."/>
            <person name="He J."/>
            <person name="Li F."/>
            <person name="Wang M."/>
        </authorList>
    </citation>
    <scope>NUCLEOTIDE SEQUENCE [LARGE SCALE GENOMIC DNA]</scope>
    <source>
        <strain evidence="24">ZL_2023a</strain>
    </source>
</reference>
<dbReference type="Pfam" id="PF07657">
    <property type="entry name" value="MNNL"/>
    <property type="match status" value="1"/>
</dbReference>
<feature type="domain" description="EGF-like" evidence="22">
    <location>
        <begin position="642"/>
        <end position="678"/>
    </location>
</feature>
<dbReference type="GO" id="GO:0009986">
    <property type="term" value="C:cell surface"/>
    <property type="evidence" value="ECO:0007669"/>
    <property type="project" value="UniProtKB-ARBA"/>
</dbReference>
<dbReference type="PROSITE" id="PS01186">
    <property type="entry name" value="EGF_2"/>
    <property type="match status" value="11"/>
</dbReference>
<dbReference type="GO" id="GO:0005886">
    <property type="term" value="C:plasma membrane"/>
    <property type="evidence" value="ECO:0007669"/>
    <property type="project" value="UniProtKB-SubCell"/>
</dbReference>
<keyword evidence="9" id="KW-0106">Calcium</keyword>
<accession>A0AAW0XEB0</accession>
<dbReference type="InterPro" id="IPR001774">
    <property type="entry name" value="DSL"/>
</dbReference>
<dbReference type="GO" id="GO:0005509">
    <property type="term" value="F:calcium ion binding"/>
    <property type="evidence" value="ECO:0007669"/>
    <property type="project" value="InterPro"/>
</dbReference>
<keyword evidence="5 18" id="KW-0812">Transmembrane</keyword>
<dbReference type="Proteomes" id="UP001445076">
    <property type="component" value="Unassembled WGS sequence"/>
</dbReference>
<dbReference type="EMBL" id="JARKIK010000027">
    <property type="protein sequence ID" value="KAK8742780.1"/>
    <property type="molecule type" value="Genomic_DNA"/>
</dbReference>
<keyword evidence="7 18" id="KW-0677">Repeat</keyword>
<dbReference type="GO" id="GO:0045179">
    <property type="term" value="C:apical cortex"/>
    <property type="evidence" value="ECO:0007669"/>
    <property type="project" value="UniProtKB-ARBA"/>
</dbReference>
<keyword evidence="4 16" id="KW-0245">EGF-like domain</keyword>
<evidence type="ECO:0000256" key="5">
    <source>
        <dbReference type="ARBA" id="ARBA00022692"/>
    </source>
</evidence>
<feature type="disulfide bond" evidence="17">
    <location>
        <begin position="215"/>
        <end position="227"/>
    </location>
</feature>
<feature type="domain" description="EGF-like" evidence="22">
    <location>
        <begin position="502"/>
        <end position="538"/>
    </location>
</feature>
<dbReference type="PRINTS" id="PR02059">
    <property type="entry name" value="JAGGEDFAMILY"/>
</dbReference>
<keyword evidence="2 18" id="KW-0217">Developmental protein</keyword>
<dbReference type="Pfam" id="PF00008">
    <property type="entry name" value="EGF"/>
    <property type="match status" value="7"/>
</dbReference>
<dbReference type="FunFam" id="2.10.25.10:FF:000321">
    <property type="entry name" value="Protein delta homolog 1"/>
    <property type="match status" value="1"/>
</dbReference>
<evidence type="ECO:0000256" key="13">
    <source>
        <dbReference type="ARBA" id="ARBA00023136"/>
    </source>
</evidence>
<dbReference type="SUPFAM" id="SSF57196">
    <property type="entry name" value="EGF/Laminin"/>
    <property type="match status" value="5"/>
</dbReference>
<keyword evidence="12 18" id="KW-1133">Transmembrane helix</keyword>
<dbReference type="Gene3D" id="2.10.25.10">
    <property type="entry name" value="Laminin"/>
    <property type="match status" value="15"/>
</dbReference>
<dbReference type="FunFam" id="2.10.25.10:FF:000061">
    <property type="entry name" value="Delta-like protein"/>
    <property type="match status" value="2"/>
</dbReference>
<dbReference type="FunFam" id="2.10.25.10:FF:000018">
    <property type="entry name" value="Delta-like 1"/>
    <property type="match status" value="1"/>
</dbReference>
<dbReference type="PANTHER" id="PTHR24049">
    <property type="entry name" value="CRUMBS FAMILY MEMBER"/>
    <property type="match status" value="1"/>
</dbReference>
<dbReference type="GO" id="GO:0030182">
    <property type="term" value="P:neuron differentiation"/>
    <property type="evidence" value="ECO:0007669"/>
    <property type="project" value="UniProtKB-ARBA"/>
</dbReference>
<evidence type="ECO:0000256" key="3">
    <source>
        <dbReference type="ARBA" id="ARBA00022475"/>
    </source>
</evidence>
<feature type="compositionally biased region" description="Basic and acidic residues" evidence="19">
    <location>
        <begin position="1150"/>
        <end position="1164"/>
    </location>
</feature>
<dbReference type="InterPro" id="IPR000152">
    <property type="entry name" value="EGF-type_Asp/Asn_hydroxyl_site"/>
</dbReference>
<dbReference type="Pfam" id="PF25024">
    <property type="entry name" value="EGF_TEN"/>
    <property type="match status" value="1"/>
</dbReference>
<dbReference type="InterPro" id="IPR026219">
    <property type="entry name" value="Jagged/Serrate"/>
</dbReference>
<evidence type="ECO:0000256" key="8">
    <source>
        <dbReference type="ARBA" id="ARBA00022782"/>
    </source>
</evidence>
<keyword evidence="10" id="KW-0832">Ubl conjugation</keyword>
<sequence>MAGAQPMYLKMWTTCVPSALLVVAACIQMAASSGRFELEVVEVQNPRSEVRSGGCCGGMPRPPEGGPCLSQCRTVVALCLKEYQSVAQDGGEVRTGSGSGGARSGCTYGEDTSEVLGPSSFTLAQSPPKPHIYLPFTFSWTRSFTLILEVLDLTADTAGGAERKEVIDTLTYSGILVPGTDWHTLPAQGTVALVTYRVRVLCDQNYYNTTCTKFCRPRDDKFGHLTCDASGDKVCRSGWMGANCDIAICKQGCHPEHGTCKVPGQCECRLGWTGEQCDECRPYPGCKHGYCDGSPWSCVCELNWGGILCDQDLNYCGKYPCANGGTCENTAPDEYRCTCPEGFSGENCEVVEDPCAPGPCHHGGTCMEVNGGFQCTCSPGWSGHTCQEDLDECASDPCEHGGTCVDQVNSFTCTCTLGWEGNTCQFDSDECQGRPCINAVSCVNLEGDYKCQCRNGWEGKNCDINLNDCQGQCLNGATCIDLVDDYHCACSPGFTGRNCETNIDECGSGPCSNGGECVDLVGHYRCICPVGYSGQQCEIDIDLCNPNPCDNGAPCINTQADYYCHCPEGWGGKNCSLPRPACTQPPCQVVDSCTVPEAQESGSVLLVPSNICGRSGRCVSHAEAAFSCVCDPGFTGQYCHINVNDCESSPCMNGGTCVDLVNGFQCVCDPGWEGPLCNIDVDECSDHPCRNNATCVDGVTDFTCACQGSWKGRTCSSTTSHCDPSTCQHGGTCVDLGNAFVCRCPDEWKGTTCQIRERRVCDSSPCQNGATCVNTGDSFTCLCPDGWDGATCHNNINDCTPHPCYNGGRCVDGINWRVCECSPGFTGPDCRVNINECASSPCAFGSTCVDGIADFRCVCPPGRTGRRCEHVEGNNSVEQPSQACLWGGDLRPHGAVWRHQCNSCHCSHGTASCSDVWCGPENCLRSRGPNHYPCEPYQVCVPGPLHWCLAPPCEPWGECRMLSEEGQQVAPRVNPGPRECVPNHATLNNACARLTLVLNRTRLPSGSRVQGVCQGLRAAWADRHAHTSTPAPIILCGLVTGSNDTIEVTLSYAEGGPEGDVTVAAKTLGELVSRKLTPVTALAAAIEVKVETTVVSGEPGVANGVLAAVTVVLVVVVVIAVAGLGYWQCRRRHLQAHHRTAFPSHSSRHKLADDTPAEKSNNENEEKLWRYHNPLKTATLSGGPGDGSEPSCSRVNPQGPGDPRVAPLGSTVGLIHVPKAVLATPETDVSDCESPTHGLPVAIRKVQNADVERNMTPHDPACKSLQKEINLKAISPRPHDHDLVTSEMVV</sequence>
<comment type="function">
    <text evidence="18">Putative Notch ligand involved in the mediation of Notch signaling.</text>
</comment>
<dbReference type="GO" id="GO:0035239">
    <property type="term" value="P:tube morphogenesis"/>
    <property type="evidence" value="ECO:0007669"/>
    <property type="project" value="UniProtKB-ARBA"/>
</dbReference>
<dbReference type="InterPro" id="IPR009030">
    <property type="entry name" value="Growth_fac_rcpt_cys_sf"/>
</dbReference>
<dbReference type="Gene3D" id="2.60.40.3510">
    <property type="match status" value="1"/>
</dbReference>
<keyword evidence="6 18" id="KW-0732">Signal</keyword>
<feature type="transmembrane region" description="Helical" evidence="20">
    <location>
        <begin position="1105"/>
        <end position="1127"/>
    </location>
</feature>
<dbReference type="InterPro" id="IPR018097">
    <property type="entry name" value="EGF_Ca-bd_CS"/>
</dbReference>
<dbReference type="InterPro" id="IPR000742">
    <property type="entry name" value="EGF"/>
</dbReference>
<dbReference type="CDD" id="cd00054">
    <property type="entry name" value="EGF_CA"/>
    <property type="match status" value="13"/>
</dbReference>
<feature type="disulfide bond" evidence="17">
    <location>
        <begin position="235"/>
        <end position="244"/>
    </location>
</feature>
<dbReference type="Pfam" id="PF01414">
    <property type="entry name" value="DSL"/>
    <property type="match status" value="1"/>
</dbReference>
<gene>
    <name evidence="24" type="ORF">OTU49_001670</name>
</gene>
<evidence type="ECO:0000313" key="25">
    <source>
        <dbReference type="Proteomes" id="UP001445076"/>
    </source>
</evidence>
<feature type="domain" description="EGF-like" evidence="22">
    <location>
        <begin position="312"/>
        <end position="349"/>
    </location>
</feature>
<dbReference type="GO" id="GO:0048018">
    <property type="term" value="F:receptor ligand activity"/>
    <property type="evidence" value="ECO:0007669"/>
    <property type="project" value="UniProtKB-ARBA"/>
</dbReference>
<evidence type="ECO:0000256" key="1">
    <source>
        <dbReference type="ARBA" id="ARBA00004251"/>
    </source>
</evidence>
<feature type="disulfide bond" evidence="16">
    <location>
        <begin position="566"/>
        <end position="575"/>
    </location>
</feature>
<evidence type="ECO:0000256" key="11">
    <source>
        <dbReference type="ARBA" id="ARBA00022976"/>
    </source>
</evidence>
<dbReference type="InterPro" id="IPR056986">
    <property type="entry name" value="JAG1_1/2_dom"/>
</dbReference>
<feature type="disulfide bond" evidence="16">
    <location>
        <begin position="821"/>
        <end position="830"/>
    </location>
</feature>
<comment type="subcellular location">
    <subcellularLocation>
        <location evidence="1">Cell membrane</location>
        <topology evidence="1">Single-pass type I membrane protein</topology>
    </subcellularLocation>
    <subcellularLocation>
        <location evidence="18">Membrane</location>
        <topology evidence="18">Single-pass type I membrane protein</topology>
    </subcellularLocation>
</comment>
<keyword evidence="11" id="KW-0914">Notch signaling pathway</keyword>
<feature type="disulfide bond" evidence="16">
    <location>
        <begin position="415"/>
        <end position="424"/>
    </location>
</feature>
<evidence type="ECO:0000259" key="23">
    <source>
        <dbReference type="PROSITE" id="PS51051"/>
    </source>
</evidence>
<dbReference type="PRINTS" id="PR00010">
    <property type="entry name" value="EGFBLOOD"/>
</dbReference>
<feature type="domain" description="EGF-like" evidence="22">
    <location>
        <begin position="833"/>
        <end position="869"/>
    </location>
</feature>
<dbReference type="Pfam" id="PF21700">
    <property type="entry name" value="EGF_DL_JAG"/>
    <property type="match status" value="1"/>
</dbReference>
<dbReference type="FunFam" id="2.10.25.10:FF:000173">
    <property type="entry name" value="Neurogenic locus notch protein 2"/>
    <property type="match status" value="1"/>
</dbReference>
<evidence type="ECO:0000256" key="20">
    <source>
        <dbReference type="SAM" id="Phobius"/>
    </source>
</evidence>
<dbReference type="InterPro" id="IPR013032">
    <property type="entry name" value="EGF-like_CS"/>
</dbReference>
<feature type="disulfide bond" evidence="16">
    <location>
        <begin position="268"/>
        <end position="277"/>
    </location>
</feature>
<dbReference type="GO" id="GO:0007219">
    <property type="term" value="P:Notch signaling pathway"/>
    <property type="evidence" value="ECO:0007669"/>
    <property type="project" value="UniProtKB-KW"/>
</dbReference>
<evidence type="ECO:0000256" key="2">
    <source>
        <dbReference type="ARBA" id="ARBA00022473"/>
    </source>
</evidence>
<evidence type="ECO:0000256" key="4">
    <source>
        <dbReference type="ARBA" id="ARBA00022536"/>
    </source>
</evidence>
<dbReference type="PROSITE" id="PS00010">
    <property type="entry name" value="ASX_HYDROXYL"/>
    <property type="match status" value="10"/>
</dbReference>